<organism evidence="1 2">
    <name type="scientific">Guyanagaster necrorhizus</name>
    <dbReference type="NCBI Taxonomy" id="856835"/>
    <lineage>
        <taxon>Eukaryota</taxon>
        <taxon>Fungi</taxon>
        <taxon>Dikarya</taxon>
        <taxon>Basidiomycota</taxon>
        <taxon>Agaricomycotina</taxon>
        <taxon>Agaricomycetes</taxon>
        <taxon>Agaricomycetidae</taxon>
        <taxon>Agaricales</taxon>
        <taxon>Marasmiineae</taxon>
        <taxon>Physalacriaceae</taxon>
        <taxon>Guyanagaster</taxon>
    </lineage>
</organism>
<accession>A0A9P7VZ40</accession>
<reference evidence="1" key="1">
    <citation type="submission" date="2020-11" db="EMBL/GenBank/DDBJ databases">
        <title>Adaptations for nitrogen fixation in a non-lichenized fungal sporocarp promotes dispersal by wood-feeding termites.</title>
        <authorList>
            <consortium name="DOE Joint Genome Institute"/>
            <person name="Koch R.A."/>
            <person name="Yoon G."/>
            <person name="Arayal U."/>
            <person name="Lail K."/>
            <person name="Amirebrahimi M."/>
            <person name="Labutti K."/>
            <person name="Lipzen A."/>
            <person name="Riley R."/>
            <person name="Barry K."/>
            <person name="Henrissat B."/>
            <person name="Grigoriev I.V."/>
            <person name="Herr J.R."/>
            <person name="Aime M.C."/>
        </authorList>
    </citation>
    <scope>NUCLEOTIDE SEQUENCE</scope>
    <source>
        <strain evidence="1">MCA 3950</strain>
    </source>
</reference>
<dbReference type="EMBL" id="MU250527">
    <property type="protein sequence ID" value="KAG7449833.1"/>
    <property type="molecule type" value="Genomic_DNA"/>
</dbReference>
<dbReference type="Proteomes" id="UP000812287">
    <property type="component" value="Unassembled WGS sequence"/>
</dbReference>
<evidence type="ECO:0008006" key="3">
    <source>
        <dbReference type="Google" id="ProtNLM"/>
    </source>
</evidence>
<dbReference type="InterPro" id="IPR011333">
    <property type="entry name" value="SKP1/BTB/POZ_sf"/>
</dbReference>
<keyword evidence="2" id="KW-1185">Reference proteome</keyword>
<evidence type="ECO:0000313" key="2">
    <source>
        <dbReference type="Proteomes" id="UP000812287"/>
    </source>
</evidence>
<name>A0A9P7VZ40_9AGAR</name>
<sequence>LFKVARHLFINSSEVFSTMFSLPQGNNVGVMDRSDDEHPLVLQEVQSTDFENVLMALVKSYCRTTPILSKDAWISVLKLASMWGMHGARRLAIRELTKLKMSDADRVVYGKEYAVVDWVISGYRNLGRRRNGITSEDVSRL</sequence>
<feature type="non-terminal residue" evidence="1">
    <location>
        <position position="1"/>
    </location>
</feature>
<dbReference type="RefSeq" id="XP_043043333.1">
    <property type="nucleotide sequence ID" value="XM_043182532.1"/>
</dbReference>
<evidence type="ECO:0000313" key="1">
    <source>
        <dbReference type="EMBL" id="KAG7449833.1"/>
    </source>
</evidence>
<gene>
    <name evidence="1" type="ORF">BT62DRAFT_872803</name>
</gene>
<dbReference type="GeneID" id="66104829"/>
<feature type="non-terminal residue" evidence="1">
    <location>
        <position position="141"/>
    </location>
</feature>
<protein>
    <recommendedName>
        <fullName evidence="3">BTB domain-containing protein</fullName>
    </recommendedName>
</protein>
<dbReference type="Gene3D" id="3.30.710.10">
    <property type="entry name" value="Potassium Channel Kv1.1, Chain A"/>
    <property type="match status" value="1"/>
</dbReference>
<proteinExistence type="predicted"/>
<comment type="caution">
    <text evidence="1">The sequence shown here is derived from an EMBL/GenBank/DDBJ whole genome shotgun (WGS) entry which is preliminary data.</text>
</comment>
<dbReference type="AlphaFoldDB" id="A0A9P7VZ40"/>
<dbReference type="OrthoDB" id="2593747at2759"/>